<evidence type="ECO:0000256" key="1">
    <source>
        <dbReference type="ARBA" id="ARBA00022553"/>
    </source>
</evidence>
<evidence type="ECO:0000259" key="3">
    <source>
        <dbReference type="PROSITE" id="PS50110"/>
    </source>
</evidence>
<dbReference type="SUPFAM" id="SSF52172">
    <property type="entry name" value="CheY-like"/>
    <property type="match status" value="1"/>
</dbReference>
<dbReference type="RefSeq" id="WP_143896466.1">
    <property type="nucleotide sequence ID" value="NZ_CP041666.1"/>
</dbReference>
<accession>A0A516KJX4</accession>
<organism evidence="4 5">
    <name type="scientific">Radiobacillus deserti</name>
    <dbReference type="NCBI Taxonomy" id="2594883"/>
    <lineage>
        <taxon>Bacteria</taxon>
        <taxon>Bacillati</taxon>
        <taxon>Bacillota</taxon>
        <taxon>Bacilli</taxon>
        <taxon>Bacillales</taxon>
        <taxon>Bacillaceae</taxon>
        <taxon>Radiobacillus</taxon>
    </lineage>
</organism>
<name>A0A516KJX4_9BACI</name>
<keyword evidence="1 2" id="KW-0597">Phosphoprotein</keyword>
<dbReference type="InterPro" id="IPR011006">
    <property type="entry name" value="CheY-like_superfamily"/>
</dbReference>
<dbReference type="InterPro" id="IPR001789">
    <property type="entry name" value="Sig_transdc_resp-reg_receiver"/>
</dbReference>
<dbReference type="Proteomes" id="UP000315215">
    <property type="component" value="Chromosome"/>
</dbReference>
<feature type="domain" description="Response regulatory" evidence="3">
    <location>
        <begin position="4"/>
        <end position="118"/>
    </location>
</feature>
<dbReference type="PROSITE" id="PS50110">
    <property type="entry name" value="RESPONSE_REGULATORY"/>
    <property type="match status" value="1"/>
</dbReference>
<sequence length="122" mass="13895">MKKTVMIVDDQMGIRLLLEEVVKAAGHDVMTAENGKEALDKMKGKRPDLLLIDYKLPIMDGPTLLSHLEEQGQIIPAIMMSGLVEEAMVHKERFENVKEVFAKPFNVEEARDHINRLLKERS</sequence>
<evidence type="ECO:0000256" key="2">
    <source>
        <dbReference type="PROSITE-ProRule" id="PRU00169"/>
    </source>
</evidence>
<dbReference type="GO" id="GO:0000160">
    <property type="term" value="P:phosphorelay signal transduction system"/>
    <property type="evidence" value="ECO:0007669"/>
    <property type="project" value="InterPro"/>
</dbReference>
<dbReference type="PANTHER" id="PTHR44591">
    <property type="entry name" value="STRESS RESPONSE REGULATOR PROTEIN 1"/>
    <property type="match status" value="1"/>
</dbReference>
<gene>
    <name evidence="4" type="ORF">FN924_16795</name>
</gene>
<keyword evidence="5" id="KW-1185">Reference proteome</keyword>
<evidence type="ECO:0000313" key="5">
    <source>
        <dbReference type="Proteomes" id="UP000315215"/>
    </source>
</evidence>
<dbReference type="EMBL" id="CP041666">
    <property type="protein sequence ID" value="QDP41685.1"/>
    <property type="molecule type" value="Genomic_DNA"/>
</dbReference>
<evidence type="ECO:0000313" key="4">
    <source>
        <dbReference type="EMBL" id="QDP41685.1"/>
    </source>
</evidence>
<dbReference type="SMART" id="SM00448">
    <property type="entry name" value="REC"/>
    <property type="match status" value="1"/>
</dbReference>
<proteinExistence type="predicted"/>
<dbReference type="OrthoDB" id="9808843at2"/>
<protein>
    <submittedName>
        <fullName evidence="4">Response regulator</fullName>
    </submittedName>
</protein>
<dbReference type="InterPro" id="IPR050595">
    <property type="entry name" value="Bact_response_regulator"/>
</dbReference>
<dbReference type="AlphaFoldDB" id="A0A516KJX4"/>
<dbReference type="KEGG" id="aqt:FN924_16795"/>
<dbReference type="PANTHER" id="PTHR44591:SF3">
    <property type="entry name" value="RESPONSE REGULATORY DOMAIN-CONTAINING PROTEIN"/>
    <property type="match status" value="1"/>
</dbReference>
<feature type="modified residue" description="4-aspartylphosphate" evidence="2">
    <location>
        <position position="53"/>
    </location>
</feature>
<dbReference type="Gene3D" id="3.40.50.2300">
    <property type="match status" value="1"/>
</dbReference>
<dbReference type="Pfam" id="PF00072">
    <property type="entry name" value="Response_reg"/>
    <property type="match status" value="1"/>
</dbReference>
<reference evidence="4 5" key="1">
    <citation type="submission" date="2019-07" db="EMBL/GenBank/DDBJ databases">
        <authorList>
            <person name="Li J."/>
        </authorList>
    </citation>
    <scope>NUCLEOTIDE SEQUENCE [LARGE SCALE GENOMIC DNA]</scope>
    <source>
        <strain evidence="4 5">TKL69</strain>
    </source>
</reference>